<dbReference type="Pfam" id="PF00126">
    <property type="entry name" value="HTH_1"/>
    <property type="match status" value="1"/>
</dbReference>
<dbReference type="PRINTS" id="PR00039">
    <property type="entry name" value="HTHLYSR"/>
</dbReference>
<dbReference type="Pfam" id="PF03466">
    <property type="entry name" value="LysR_substrate"/>
    <property type="match status" value="1"/>
</dbReference>
<evidence type="ECO:0000313" key="7">
    <source>
        <dbReference type="Proteomes" id="UP001528673"/>
    </source>
</evidence>
<name>A0ABT5MUF3_9BURK</name>
<dbReference type="InterPro" id="IPR036390">
    <property type="entry name" value="WH_DNA-bd_sf"/>
</dbReference>
<dbReference type="InterPro" id="IPR050389">
    <property type="entry name" value="LysR-type_TF"/>
</dbReference>
<dbReference type="PROSITE" id="PS50931">
    <property type="entry name" value="HTH_LYSR"/>
    <property type="match status" value="1"/>
</dbReference>
<dbReference type="Gene3D" id="3.40.190.10">
    <property type="entry name" value="Periplasmic binding protein-like II"/>
    <property type="match status" value="2"/>
</dbReference>
<comment type="similarity">
    <text evidence="1">Belongs to the LysR transcriptional regulatory family.</text>
</comment>
<feature type="domain" description="HTH lysR-type" evidence="5">
    <location>
        <begin position="6"/>
        <end position="63"/>
    </location>
</feature>
<keyword evidence="7" id="KW-1185">Reference proteome</keyword>
<dbReference type="Proteomes" id="UP001528673">
    <property type="component" value="Unassembled WGS sequence"/>
</dbReference>
<evidence type="ECO:0000256" key="1">
    <source>
        <dbReference type="ARBA" id="ARBA00009437"/>
    </source>
</evidence>
<evidence type="ECO:0000259" key="5">
    <source>
        <dbReference type="PROSITE" id="PS50931"/>
    </source>
</evidence>
<keyword evidence="4" id="KW-0804">Transcription</keyword>
<dbReference type="InterPro" id="IPR000847">
    <property type="entry name" value="LysR_HTH_N"/>
</dbReference>
<accession>A0ABT5MUF3</accession>
<dbReference type="PANTHER" id="PTHR30118:SF15">
    <property type="entry name" value="TRANSCRIPTIONAL REGULATORY PROTEIN"/>
    <property type="match status" value="1"/>
</dbReference>
<protein>
    <submittedName>
        <fullName evidence="6">LysR family transcriptional regulator</fullName>
    </submittedName>
</protein>
<gene>
    <name evidence="6" type="ORF">PSQ40_00810</name>
</gene>
<keyword evidence="3" id="KW-0238">DNA-binding</keyword>
<evidence type="ECO:0000256" key="3">
    <source>
        <dbReference type="ARBA" id="ARBA00023125"/>
    </source>
</evidence>
<dbReference type="InterPro" id="IPR036388">
    <property type="entry name" value="WH-like_DNA-bd_sf"/>
</dbReference>
<dbReference type="SUPFAM" id="SSF46785">
    <property type="entry name" value="Winged helix' DNA-binding domain"/>
    <property type="match status" value="1"/>
</dbReference>
<dbReference type="PANTHER" id="PTHR30118">
    <property type="entry name" value="HTH-TYPE TRANSCRIPTIONAL REGULATOR LEUO-RELATED"/>
    <property type="match status" value="1"/>
</dbReference>
<reference evidence="6 7" key="1">
    <citation type="submission" date="2023-02" db="EMBL/GenBank/DDBJ databases">
        <title>Bacterial whole genomic sequence of Curvibacter sp. HBC61.</title>
        <authorList>
            <person name="Le V."/>
            <person name="Ko S.-R."/>
            <person name="Ahn C.-Y."/>
            <person name="Oh H.-M."/>
        </authorList>
    </citation>
    <scope>NUCLEOTIDE SEQUENCE [LARGE SCALE GENOMIC DNA]</scope>
    <source>
        <strain evidence="6 7">HBC61</strain>
    </source>
</reference>
<dbReference type="Gene3D" id="1.10.10.10">
    <property type="entry name" value="Winged helix-like DNA-binding domain superfamily/Winged helix DNA-binding domain"/>
    <property type="match status" value="1"/>
</dbReference>
<dbReference type="InterPro" id="IPR005119">
    <property type="entry name" value="LysR_subst-bd"/>
</dbReference>
<dbReference type="SUPFAM" id="SSF53850">
    <property type="entry name" value="Periplasmic binding protein-like II"/>
    <property type="match status" value="1"/>
</dbReference>
<dbReference type="RefSeq" id="WP_273947963.1">
    <property type="nucleotide sequence ID" value="NZ_JAQSIP010000001.1"/>
</dbReference>
<organism evidence="6 7">
    <name type="scientific">Curvibacter cyanobacteriorum</name>
    <dbReference type="NCBI Taxonomy" id="3026422"/>
    <lineage>
        <taxon>Bacteria</taxon>
        <taxon>Pseudomonadati</taxon>
        <taxon>Pseudomonadota</taxon>
        <taxon>Betaproteobacteria</taxon>
        <taxon>Burkholderiales</taxon>
        <taxon>Comamonadaceae</taxon>
        <taxon>Curvibacter</taxon>
    </lineage>
</organism>
<evidence type="ECO:0000256" key="4">
    <source>
        <dbReference type="ARBA" id="ARBA00023163"/>
    </source>
</evidence>
<proteinExistence type="inferred from homology"/>
<evidence type="ECO:0000313" key="6">
    <source>
        <dbReference type="EMBL" id="MDD0837101.1"/>
    </source>
</evidence>
<keyword evidence="2" id="KW-0805">Transcription regulation</keyword>
<evidence type="ECO:0000256" key="2">
    <source>
        <dbReference type="ARBA" id="ARBA00023015"/>
    </source>
</evidence>
<comment type="caution">
    <text evidence="6">The sequence shown here is derived from an EMBL/GenBank/DDBJ whole genome shotgun (WGS) entry which is preliminary data.</text>
</comment>
<sequence length="308" mass="33527">MQLRQLDLNLLKAFDALIDERNVTKAAERLAVTQPAVSATLNRLRDALDDPLFVRSQRGITPTPRALALKAPIKKILADIEAALQPDTFEPASADFTVTVSATDYALRAVVLPLLARLRQQAPGVRMAVVQARVDGLLDLMERGQLDLALITPDMAPPDLHSRTLFEEHYVCVMRSGHSAASEAALTLDQFCALDHAIVSLDGGGFRGATDEALAAMGRQRRVVASVPSFGMLLDLVRDTDLVAAVPRRLLRDTPGLTVLTPPLAVAGFTKVMAWHARTHTDPRQRWVREQLVAVCEGLPLQAVCTAR</sequence>
<dbReference type="EMBL" id="JAQSIP010000001">
    <property type="protein sequence ID" value="MDD0837101.1"/>
    <property type="molecule type" value="Genomic_DNA"/>
</dbReference>